<evidence type="ECO:0000313" key="3">
    <source>
        <dbReference type="Proteomes" id="UP000828390"/>
    </source>
</evidence>
<evidence type="ECO:0000313" key="2">
    <source>
        <dbReference type="EMBL" id="KAH3826776.1"/>
    </source>
</evidence>
<reference evidence="2" key="1">
    <citation type="journal article" date="2019" name="bioRxiv">
        <title>The Genome of the Zebra Mussel, Dreissena polymorpha: A Resource for Invasive Species Research.</title>
        <authorList>
            <person name="McCartney M.A."/>
            <person name="Auch B."/>
            <person name="Kono T."/>
            <person name="Mallez S."/>
            <person name="Zhang Y."/>
            <person name="Obille A."/>
            <person name="Becker A."/>
            <person name="Abrahante J.E."/>
            <person name="Garbe J."/>
            <person name="Badalamenti J.P."/>
            <person name="Herman A."/>
            <person name="Mangelson H."/>
            <person name="Liachko I."/>
            <person name="Sullivan S."/>
            <person name="Sone E.D."/>
            <person name="Koren S."/>
            <person name="Silverstein K.A.T."/>
            <person name="Beckman K.B."/>
            <person name="Gohl D.M."/>
        </authorList>
    </citation>
    <scope>NUCLEOTIDE SEQUENCE</scope>
    <source>
        <strain evidence="2">Duluth1</strain>
        <tissue evidence="2">Whole animal</tissue>
    </source>
</reference>
<name>A0A9D4JWP5_DREPO</name>
<dbReference type="EMBL" id="JAIWYP010000005">
    <property type="protein sequence ID" value="KAH3826776.1"/>
    <property type="molecule type" value="Genomic_DNA"/>
</dbReference>
<feature type="region of interest" description="Disordered" evidence="1">
    <location>
        <begin position="61"/>
        <end position="99"/>
    </location>
</feature>
<reference evidence="2" key="2">
    <citation type="submission" date="2020-11" db="EMBL/GenBank/DDBJ databases">
        <authorList>
            <person name="McCartney M.A."/>
            <person name="Auch B."/>
            <person name="Kono T."/>
            <person name="Mallez S."/>
            <person name="Becker A."/>
            <person name="Gohl D.M."/>
            <person name="Silverstein K.A.T."/>
            <person name="Koren S."/>
            <person name="Bechman K.B."/>
            <person name="Herman A."/>
            <person name="Abrahante J.E."/>
            <person name="Garbe J."/>
        </authorList>
    </citation>
    <scope>NUCLEOTIDE SEQUENCE</scope>
    <source>
        <strain evidence="2">Duluth1</strain>
        <tissue evidence="2">Whole animal</tissue>
    </source>
</reference>
<feature type="compositionally biased region" description="Polar residues" evidence="1">
    <location>
        <begin position="77"/>
        <end position="99"/>
    </location>
</feature>
<sequence>MGHCDALSRCTNSKDCHCPDVDMMEPLKCGPCKKCLKRSEPMALLRMVSYKIEDQKRAVHEMVNDEEDDTKIEPTRAVSNGNRNTPGTSRDQTVPESRP</sequence>
<dbReference type="Proteomes" id="UP000828390">
    <property type="component" value="Unassembled WGS sequence"/>
</dbReference>
<keyword evidence="3" id="KW-1185">Reference proteome</keyword>
<protein>
    <submittedName>
        <fullName evidence="2">Uncharacterized protein</fullName>
    </submittedName>
</protein>
<gene>
    <name evidence="2" type="ORF">DPMN_128687</name>
</gene>
<comment type="caution">
    <text evidence="2">The sequence shown here is derived from an EMBL/GenBank/DDBJ whole genome shotgun (WGS) entry which is preliminary data.</text>
</comment>
<organism evidence="2 3">
    <name type="scientific">Dreissena polymorpha</name>
    <name type="common">Zebra mussel</name>
    <name type="synonym">Mytilus polymorpha</name>
    <dbReference type="NCBI Taxonomy" id="45954"/>
    <lineage>
        <taxon>Eukaryota</taxon>
        <taxon>Metazoa</taxon>
        <taxon>Spiralia</taxon>
        <taxon>Lophotrochozoa</taxon>
        <taxon>Mollusca</taxon>
        <taxon>Bivalvia</taxon>
        <taxon>Autobranchia</taxon>
        <taxon>Heteroconchia</taxon>
        <taxon>Euheterodonta</taxon>
        <taxon>Imparidentia</taxon>
        <taxon>Neoheterodontei</taxon>
        <taxon>Myida</taxon>
        <taxon>Dreissenoidea</taxon>
        <taxon>Dreissenidae</taxon>
        <taxon>Dreissena</taxon>
    </lineage>
</organism>
<accession>A0A9D4JWP5</accession>
<proteinExistence type="predicted"/>
<evidence type="ECO:0000256" key="1">
    <source>
        <dbReference type="SAM" id="MobiDB-lite"/>
    </source>
</evidence>
<dbReference type="AlphaFoldDB" id="A0A9D4JWP5"/>